<dbReference type="InterPro" id="IPR048136">
    <property type="entry name" value="STM3941-like"/>
</dbReference>
<feature type="transmembrane region" description="Helical" evidence="2">
    <location>
        <begin position="44"/>
        <end position="64"/>
    </location>
</feature>
<reference evidence="3 4" key="1">
    <citation type="journal article" date="2003" name="Int. J. Syst. Evol. Microbiol.">
        <title>Virgibacillus carmonensis sp. nov., Virgibacillus necropolis sp. nov. and Virgibacillus picturae sp. nov., three novel species isolated from deteriorated mural paintings, transfer of the species of the genus salibacillus to Virgibacillus, as Virgibacillus marismortui comb. nov. and Virgibacillus salexigens comb. nov., and emended description of the genus Virgibacillus.</title>
        <authorList>
            <person name="Heyrman J."/>
            <person name="Logan N.A."/>
            <person name="Busse H.J."/>
            <person name="Balcaen A."/>
            <person name="Lebbe L."/>
            <person name="Rodriguez-Diaz M."/>
            <person name="Swings J."/>
            <person name="De Vos P."/>
        </authorList>
    </citation>
    <scope>NUCLEOTIDE SEQUENCE [LARGE SCALE GENOMIC DNA]</scope>
    <source>
        <strain evidence="3 4">LMG 19488</strain>
    </source>
</reference>
<dbReference type="NCBIfam" id="NF041635">
    <property type="entry name" value="STM3941_fam"/>
    <property type="match status" value="1"/>
</dbReference>
<dbReference type="Proteomes" id="UP000204391">
    <property type="component" value="Chromosome"/>
</dbReference>
<evidence type="ECO:0000256" key="1">
    <source>
        <dbReference type="SAM" id="Coils"/>
    </source>
</evidence>
<keyword evidence="4" id="KW-1185">Reference proteome</keyword>
<sequence>MENTQKLYFYSSKVKNVLLLIVGLVFIAFGVLVCGAAFNERDFLISGVGAFIALFFGLLTFGILKKMLSPKPYLILTEEELIINASSKKAIPIKWDDIEGYNIQNVHFSKFIEIMLHDEEKYRARMSNTTRKLNKLNDVMNFSPFAIAWVQVKRKDRDKLVNELDRLNRCASEFNDQLYVQMNVDDKGQKSYRQVNGKYMLKSYGLSLILTGVSFLFFYWANADDYIPFLFVSFIMYPFAKIIYDVLLGFKFDYKMAKQSFISVYFYQLRFAIHVLIYYLSFYIAPLGIFYIILRTTYRLIKKGN</sequence>
<feature type="transmembrane region" description="Helical" evidence="2">
    <location>
        <begin position="226"/>
        <end position="250"/>
    </location>
</feature>
<keyword evidence="1" id="KW-0175">Coiled coil</keyword>
<gene>
    <name evidence="3" type="ORF">CFK40_14140</name>
</gene>
<keyword evidence="2" id="KW-1133">Transmembrane helix</keyword>
<evidence type="ECO:0000313" key="3">
    <source>
        <dbReference type="EMBL" id="ASN06077.1"/>
    </source>
</evidence>
<evidence type="ECO:0000313" key="4">
    <source>
        <dbReference type="Proteomes" id="UP000204391"/>
    </source>
</evidence>
<organism evidence="3 4">
    <name type="scientific">Virgibacillus necropolis</name>
    <dbReference type="NCBI Taxonomy" id="163877"/>
    <lineage>
        <taxon>Bacteria</taxon>
        <taxon>Bacillati</taxon>
        <taxon>Bacillota</taxon>
        <taxon>Bacilli</taxon>
        <taxon>Bacillales</taxon>
        <taxon>Bacillaceae</taxon>
        <taxon>Virgibacillus</taxon>
    </lineage>
</organism>
<evidence type="ECO:0000256" key="2">
    <source>
        <dbReference type="SAM" id="Phobius"/>
    </source>
</evidence>
<keyword evidence="2" id="KW-0472">Membrane</keyword>
<dbReference type="AlphaFoldDB" id="A0A221MEK2"/>
<dbReference type="EMBL" id="CP022437">
    <property type="protein sequence ID" value="ASN06077.1"/>
    <property type="molecule type" value="Genomic_DNA"/>
</dbReference>
<dbReference type="KEGG" id="vne:CFK40_14140"/>
<feature type="transmembrane region" description="Helical" evidence="2">
    <location>
        <begin position="271"/>
        <end position="294"/>
    </location>
</feature>
<dbReference type="OrthoDB" id="2850020at2"/>
<dbReference type="RefSeq" id="WP_089532928.1">
    <property type="nucleotide sequence ID" value="NZ_CP022437.1"/>
</dbReference>
<accession>A0A221MEK2</accession>
<keyword evidence="2" id="KW-0812">Transmembrane</keyword>
<feature type="coiled-coil region" evidence="1">
    <location>
        <begin position="119"/>
        <end position="177"/>
    </location>
</feature>
<protein>
    <submittedName>
        <fullName evidence="3">Uncharacterized protein</fullName>
    </submittedName>
</protein>
<proteinExistence type="predicted"/>
<name>A0A221MEK2_9BACI</name>
<feature type="transmembrane region" description="Helical" evidence="2">
    <location>
        <begin position="16"/>
        <end position="38"/>
    </location>
</feature>
<feature type="transmembrane region" description="Helical" evidence="2">
    <location>
        <begin position="199"/>
        <end position="220"/>
    </location>
</feature>